<dbReference type="OrthoDB" id="2921822at2"/>
<dbReference type="RefSeq" id="WP_071311716.1">
    <property type="nucleotide sequence ID" value="NZ_MLQQ01000001.1"/>
</dbReference>
<name>A0A1S2LTE6_9BACI</name>
<evidence type="ECO:0000313" key="2">
    <source>
        <dbReference type="Proteomes" id="UP000180098"/>
    </source>
</evidence>
<proteinExistence type="predicted"/>
<reference evidence="1 2" key="1">
    <citation type="submission" date="2016-10" db="EMBL/GenBank/DDBJ databases">
        <title>Draft genome sequences of four alkaliphilic bacteria belonging to the Anaerobacillus genus.</title>
        <authorList>
            <person name="Bassil N.M."/>
            <person name="Lloyd J.R."/>
        </authorList>
    </citation>
    <scope>NUCLEOTIDE SEQUENCE [LARGE SCALE GENOMIC DNA]</scope>
    <source>
        <strain evidence="1 2">DSM 15340</strain>
    </source>
</reference>
<organism evidence="1 2">
    <name type="scientific">Anaerobacillus arseniciselenatis</name>
    <dbReference type="NCBI Taxonomy" id="85682"/>
    <lineage>
        <taxon>Bacteria</taxon>
        <taxon>Bacillati</taxon>
        <taxon>Bacillota</taxon>
        <taxon>Bacilli</taxon>
        <taxon>Bacillales</taxon>
        <taxon>Bacillaceae</taxon>
        <taxon>Anaerobacillus</taxon>
    </lineage>
</organism>
<dbReference type="EMBL" id="MLQQ01000001">
    <property type="protein sequence ID" value="OIJ15791.1"/>
    <property type="molecule type" value="Genomic_DNA"/>
</dbReference>
<comment type="caution">
    <text evidence="1">The sequence shown here is derived from an EMBL/GenBank/DDBJ whole genome shotgun (WGS) entry which is preliminary data.</text>
</comment>
<dbReference type="AlphaFoldDB" id="A0A1S2LTE6"/>
<keyword evidence="2" id="KW-1185">Reference proteome</keyword>
<protein>
    <submittedName>
        <fullName evidence="1">Uncharacterized protein</fullName>
    </submittedName>
</protein>
<evidence type="ECO:0000313" key="1">
    <source>
        <dbReference type="EMBL" id="OIJ15791.1"/>
    </source>
</evidence>
<gene>
    <name evidence="1" type="ORF">BKP35_02015</name>
</gene>
<sequence length="301" mass="35864">MPLFNRLLEIPLFENWLPDRLKPVKDEFISDQYSQTLLTETENFINEIINLSDMERINRHFKKNTSQVKINLKIKKKRMRLDFGDQKRSEAPIKKRVIIDVYRKIYKAKNGVGKVTEATIYYTYQGQSFVRSVKRSPYLRSIFYKLDMLDDALIGRLVKENELQIRPDTNSPPTEKQEEIKALLVEIKRITKQNISLSVDPIIENRLAHIIEHIDTITPDFHLLDVEERHMLKRILREDLPNLLHSYLALTNQQQLEQKENIFVALSRIELKILALIKEMEKMKLERMEHLLRLNKVRYDK</sequence>
<dbReference type="Proteomes" id="UP000180098">
    <property type="component" value="Unassembled WGS sequence"/>
</dbReference>
<accession>A0A1S2LTE6</accession>